<feature type="transmembrane region" description="Helical" evidence="13">
    <location>
        <begin position="559"/>
        <end position="584"/>
    </location>
</feature>
<feature type="transmembrane region" description="Helical" evidence="13">
    <location>
        <begin position="679"/>
        <end position="700"/>
    </location>
</feature>
<keyword evidence="16" id="KW-1185">Reference proteome</keyword>
<dbReference type="GO" id="GO:0005886">
    <property type="term" value="C:plasma membrane"/>
    <property type="evidence" value="ECO:0007669"/>
    <property type="project" value="UniProtKB-SubCell"/>
</dbReference>
<evidence type="ECO:0000313" key="15">
    <source>
        <dbReference type="EnsemblMetazoa" id="AMEC016230-PA"/>
    </source>
</evidence>
<evidence type="ECO:0000256" key="3">
    <source>
        <dbReference type="ARBA" id="ARBA00010663"/>
    </source>
</evidence>
<dbReference type="PROSITE" id="PS50262">
    <property type="entry name" value="G_PROTEIN_RECEP_F1_2"/>
    <property type="match status" value="1"/>
</dbReference>
<evidence type="ECO:0000256" key="12">
    <source>
        <dbReference type="ARBA" id="ARBA00023224"/>
    </source>
</evidence>
<organism evidence="15 16">
    <name type="scientific">Anopheles melas</name>
    <dbReference type="NCBI Taxonomy" id="34690"/>
    <lineage>
        <taxon>Eukaryota</taxon>
        <taxon>Metazoa</taxon>
        <taxon>Ecdysozoa</taxon>
        <taxon>Arthropoda</taxon>
        <taxon>Hexapoda</taxon>
        <taxon>Insecta</taxon>
        <taxon>Pterygota</taxon>
        <taxon>Neoptera</taxon>
        <taxon>Endopterygota</taxon>
        <taxon>Diptera</taxon>
        <taxon>Nematocera</taxon>
        <taxon>Culicoidea</taxon>
        <taxon>Culicidae</taxon>
        <taxon>Anophelinae</taxon>
        <taxon>Anopheles</taxon>
    </lineage>
</organism>
<dbReference type="AlphaFoldDB" id="A0A182U973"/>
<dbReference type="PANTHER" id="PTHR45695">
    <property type="entry name" value="LEUCOKININ RECEPTOR-RELATED"/>
    <property type="match status" value="1"/>
</dbReference>
<keyword evidence="8 13" id="KW-0472">Membrane</keyword>
<evidence type="ECO:0000256" key="2">
    <source>
        <dbReference type="ARBA" id="ARBA00004236"/>
    </source>
</evidence>
<dbReference type="VEuPathDB" id="VectorBase:AMEC016230"/>
<dbReference type="InterPro" id="IPR017452">
    <property type="entry name" value="GPCR_Rhodpsn_7TM"/>
</dbReference>
<feature type="transmembrane region" description="Helical" evidence="13">
    <location>
        <begin position="822"/>
        <end position="848"/>
    </location>
</feature>
<dbReference type="Gene3D" id="1.20.1070.10">
    <property type="entry name" value="Rhodopsin 7-helix transmembrane proteins"/>
    <property type="match status" value="1"/>
</dbReference>
<feature type="transmembrane region" description="Helical" evidence="13">
    <location>
        <begin position="596"/>
        <end position="620"/>
    </location>
</feature>
<dbReference type="GO" id="GO:0008188">
    <property type="term" value="F:neuropeptide receptor activity"/>
    <property type="evidence" value="ECO:0007669"/>
    <property type="project" value="TreeGrafter"/>
</dbReference>
<comment type="similarity">
    <text evidence="3">Belongs to the G-protein coupled receptor 1 family.</text>
</comment>
<evidence type="ECO:0000259" key="14">
    <source>
        <dbReference type="PROSITE" id="PS50262"/>
    </source>
</evidence>
<evidence type="ECO:0000313" key="16">
    <source>
        <dbReference type="Proteomes" id="UP000075902"/>
    </source>
</evidence>
<feature type="transmembrane region" description="Helical" evidence="13">
    <location>
        <begin position="784"/>
        <end position="810"/>
    </location>
</feature>
<keyword evidence="5 13" id="KW-0812">Transmembrane</keyword>
<keyword evidence="10" id="KW-0675">Receptor</keyword>
<evidence type="ECO:0000256" key="8">
    <source>
        <dbReference type="ARBA" id="ARBA00023136"/>
    </source>
</evidence>
<evidence type="ECO:0000256" key="10">
    <source>
        <dbReference type="ARBA" id="ARBA00023170"/>
    </source>
</evidence>
<dbReference type="FunFam" id="1.20.1070.10:FF:000286">
    <property type="entry name" value="Neuropeptide CCHamide-1 receptor"/>
    <property type="match status" value="1"/>
</dbReference>
<name>A0A182U973_9DIPT</name>
<evidence type="ECO:0000256" key="9">
    <source>
        <dbReference type="ARBA" id="ARBA00023157"/>
    </source>
</evidence>
<evidence type="ECO:0000256" key="6">
    <source>
        <dbReference type="ARBA" id="ARBA00022989"/>
    </source>
</evidence>
<comment type="subcellular location">
    <subcellularLocation>
        <location evidence="2">Cell membrane</location>
    </subcellularLocation>
    <subcellularLocation>
        <location evidence="1">Membrane</location>
        <topology evidence="1">Multi-pass membrane protein</topology>
    </subcellularLocation>
</comment>
<feature type="transmembrane region" description="Helical" evidence="13">
    <location>
        <begin position="738"/>
        <end position="756"/>
    </location>
</feature>
<dbReference type="InterPro" id="IPR000276">
    <property type="entry name" value="GPCR_Rhodpsn"/>
</dbReference>
<dbReference type="EnsemblMetazoa" id="AMEC016230-RA">
    <property type="protein sequence ID" value="AMEC016230-PA"/>
    <property type="gene ID" value="AMEC016230"/>
</dbReference>
<feature type="domain" description="G-protein coupled receptors family 1 profile" evidence="14">
    <location>
        <begin position="575"/>
        <end position="845"/>
    </location>
</feature>
<dbReference type="Proteomes" id="UP000075902">
    <property type="component" value="Unassembled WGS sequence"/>
</dbReference>
<keyword evidence="7" id="KW-0297">G-protein coupled receptor</keyword>
<reference evidence="15" key="2">
    <citation type="submission" date="2020-05" db="UniProtKB">
        <authorList>
            <consortium name="EnsemblMetazoa"/>
        </authorList>
    </citation>
    <scope>IDENTIFICATION</scope>
    <source>
        <strain evidence="15">CM1001059</strain>
    </source>
</reference>
<reference evidence="16" key="1">
    <citation type="submission" date="2014-01" db="EMBL/GenBank/DDBJ databases">
        <title>The Genome Sequence of Anopheles melas CM1001059_A (V2).</title>
        <authorList>
            <consortium name="The Broad Institute Genomics Platform"/>
            <person name="Neafsey D.E."/>
            <person name="Besansky N."/>
            <person name="Howell P."/>
            <person name="Walton C."/>
            <person name="Young S.K."/>
            <person name="Zeng Q."/>
            <person name="Gargeya S."/>
            <person name="Fitzgerald M."/>
            <person name="Haas B."/>
            <person name="Abouelleil A."/>
            <person name="Allen A.W."/>
            <person name="Alvarado L."/>
            <person name="Arachchi H.M."/>
            <person name="Berlin A.M."/>
            <person name="Chapman S.B."/>
            <person name="Gainer-Dewar J."/>
            <person name="Goldberg J."/>
            <person name="Griggs A."/>
            <person name="Gujja S."/>
            <person name="Hansen M."/>
            <person name="Howarth C."/>
            <person name="Imamovic A."/>
            <person name="Ireland A."/>
            <person name="Larimer J."/>
            <person name="McCowan C."/>
            <person name="Murphy C."/>
            <person name="Pearson M."/>
            <person name="Poon T.W."/>
            <person name="Priest M."/>
            <person name="Roberts A."/>
            <person name="Saif S."/>
            <person name="Shea T."/>
            <person name="Sisk P."/>
            <person name="Sykes S."/>
            <person name="Wortman J."/>
            <person name="Nusbaum C."/>
            <person name="Birren B."/>
        </authorList>
    </citation>
    <scope>NUCLEOTIDE SEQUENCE [LARGE SCALE GENOMIC DNA]</scope>
    <source>
        <strain evidence="16">CM1001059</strain>
    </source>
</reference>
<accession>A0A182U973</accession>
<evidence type="ECO:0000256" key="11">
    <source>
        <dbReference type="ARBA" id="ARBA00023180"/>
    </source>
</evidence>
<dbReference type="CDD" id="cd15927">
    <property type="entry name" value="7tmA_Bombesin_R-like"/>
    <property type="match status" value="1"/>
</dbReference>
<evidence type="ECO:0000256" key="5">
    <source>
        <dbReference type="ARBA" id="ARBA00022692"/>
    </source>
</evidence>
<dbReference type="PRINTS" id="PR00237">
    <property type="entry name" value="GPCRRHODOPSN"/>
</dbReference>
<dbReference type="STRING" id="34690.A0A182U973"/>
<protein>
    <recommendedName>
        <fullName evidence="14">G-protein coupled receptors family 1 profile domain-containing protein</fullName>
    </recommendedName>
</protein>
<dbReference type="SUPFAM" id="SSF81321">
    <property type="entry name" value="Family A G protein-coupled receptor-like"/>
    <property type="match status" value="1"/>
</dbReference>
<keyword evidence="4" id="KW-1003">Cell membrane</keyword>
<keyword evidence="6 13" id="KW-1133">Transmembrane helix</keyword>
<keyword evidence="11" id="KW-0325">Glycoprotein</keyword>
<dbReference type="PANTHER" id="PTHR45695:SF26">
    <property type="entry name" value="NEUROPEPTIDE CCHAMIDE-1 RECEPTOR"/>
    <property type="match status" value="1"/>
</dbReference>
<proteinExistence type="inferred from homology"/>
<evidence type="ECO:0000256" key="1">
    <source>
        <dbReference type="ARBA" id="ARBA00004141"/>
    </source>
</evidence>
<sequence>MAHHMWNRKVTCKMSFTRSYRLESDGHQYVILVLCVNSISERKLGKPAYWLFVNKRNTLEQNRNILQKLALPGGSDYLPYGQSANASGKEGMCRCDLFERYIRKVRSCKVTFDTTVTATRDDTVANQLIKPNETQTHAQQGGMDKYNKRHTIFVIPGVEPHCIELSVRCGMNSYRYFNASAPPSERVKYHRTVQLRFRCDHVVVQYVMYYESPKDCYTVALDQMRHRSRGPLMRTCTVGEKRRYRLLGDGRHYLLLLYCFKHVLGRMLGEYAYWLFVNKRNTVQQNFQIMQQLSLPDEVIHGSGKTGAKLYCRCDIYERYVQEIKSCHRPFLLPMLEQEAPKPNSTIPEISVKIRPPSSGKENEELCWQLTKCGLVSLTFGVILYVMHMQLKQRIEEQLSEGSDNGKPETIKIKFIKVQESVESNSSGDTIHHSKDTLADVVYRSVSLSHNQTSGKQLLARSTRMLEQGTLTTVNESTPADTLDDSEVYGSVVYGEESYTSLPSAPSSLPHQPDQMPLSEFELLEALLNSSAGGAMGSFWNASATETPYTPYELRPETYIVPILFAAIFIIGVLGNGTLIIVFLRHRAMRNVPNTYILSLALADLLLIVTTVPFTSIIYTLDSWPWGSLLCTSSEFIKDVSIGVSVFTLVALSGDRFFAIVDPLRKFHAHGGGRRATRMTITTAVLIWLLAIAFAVPAIVGSHIKTVVVNKDVSFYFCYPFPDEWGSQYARGMVLGKFLVYYAVPLFIIGIFYALIARHLIHSAKHVPGEMQGTVRQIKARRKVAITVLAFVVIFGICFLPSHLFMLWFYYNPNFNEDYNGFWHVLRIVGFCLSFANSCANPVALYCVSGAFRKHFNRYLLCDGSSNSRRRHGDNLAPRDTSLTSTMSRRYTSKRMQSLRMDARMLMRRETLPYGDAHPTAPCHGPVRTLECEEPYARSTKKSLALAAGTLQLKLRRCPPGNPKRATVHTYSFRASGYTVCGCLRLTLISCQASHQAEAKPHLIGDYSSPQVDYQE</sequence>
<feature type="transmembrane region" description="Helical" evidence="13">
    <location>
        <begin position="640"/>
        <end position="658"/>
    </location>
</feature>
<evidence type="ECO:0000256" key="4">
    <source>
        <dbReference type="ARBA" id="ARBA00022475"/>
    </source>
</evidence>
<evidence type="ECO:0000256" key="7">
    <source>
        <dbReference type="ARBA" id="ARBA00023040"/>
    </source>
</evidence>
<evidence type="ECO:0000256" key="13">
    <source>
        <dbReference type="SAM" id="Phobius"/>
    </source>
</evidence>
<keyword evidence="9" id="KW-1015">Disulfide bond</keyword>
<keyword evidence="12" id="KW-0807">Transducer</keyword>
<dbReference type="Pfam" id="PF00001">
    <property type="entry name" value="7tm_1"/>
    <property type="match status" value="1"/>
</dbReference>